<dbReference type="RefSeq" id="WP_066968856.1">
    <property type="nucleotide sequence ID" value="NZ_CP023449.1"/>
</dbReference>
<protein>
    <submittedName>
        <fullName evidence="1">Glyoxalase</fullName>
    </submittedName>
</protein>
<dbReference type="SUPFAM" id="SSF54593">
    <property type="entry name" value="Glyoxalase/Bleomycin resistance protein/Dihydroxybiphenyl dioxygenase"/>
    <property type="match status" value="1"/>
</dbReference>
<comment type="caution">
    <text evidence="1">The sequence shown here is derived from an EMBL/GenBank/DDBJ whole genome shotgun (WGS) entry which is preliminary data.</text>
</comment>
<sequence length="174" mass="19726">MHAGFGPIRQMGYVVRDIETAMNAWADRLRIGPWFYNPRLALSHYRFRGTDYPDFDMSYALTNSGDMQIELIQQRCDTPSLYREHLDRHGEGLQHICVWPADYDACFALAETSGLTVAQEGRFGRIRFAYFEDAAHGGTSLEISELVPGRLPGIGRIRAAALDWDGSEPIRPYP</sequence>
<gene>
    <name evidence="1" type="ORF">COO09_21495</name>
</gene>
<reference evidence="1 2" key="1">
    <citation type="submission" date="2017-09" db="EMBL/GenBank/DDBJ databases">
        <title>The Catabolism of 3,6-Dichlorosalicylic acid is Initiated by the Cytochrome P450 Monooxygenase DsmABC in Rhizorhabdus dicambivorans Ndbn-20.</title>
        <authorList>
            <person name="Na L."/>
        </authorList>
    </citation>
    <scope>NUCLEOTIDE SEQUENCE [LARGE SCALE GENOMIC DNA]</scope>
    <source>
        <strain evidence="1 2">Ndbn-20m</strain>
    </source>
</reference>
<dbReference type="Gene3D" id="3.10.180.10">
    <property type="entry name" value="2,3-Dihydroxybiphenyl 1,2-Dioxygenase, domain 1"/>
    <property type="match status" value="1"/>
</dbReference>
<dbReference type="Proteomes" id="UP000218934">
    <property type="component" value="Unassembled WGS sequence"/>
</dbReference>
<name>A0A2A4FR18_9SPHN</name>
<accession>A0A2A4FR18</accession>
<organism evidence="1 2">
    <name type="scientific">Rhizorhabdus dicambivorans</name>
    <dbReference type="NCBI Taxonomy" id="1850238"/>
    <lineage>
        <taxon>Bacteria</taxon>
        <taxon>Pseudomonadati</taxon>
        <taxon>Pseudomonadota</taxon>
        <taxon>Alphaproteobacteria</taxon>
        <taxon>Sphingomonadales</taxon>
        <taxon>Sphingomonadaceae</taxon>
        <taxon>Rhizorhabdus</taxon>
    </lineage>
</organism>
<evidence type="ECO:0000313" key="2">
    <source>
        <dbReference type="Proteomes" id="UP000218934"/>
    </source>
</evidence>
<dbReference type="AlphaFoldDB" id="A0A2A4FR18"/>
<evidence type="ECO:0000313" key="1">
    <source>
        <dbReference type="EMBL" id="PCE40170.1"/>
    </source>
</evidence>
<dbReference type="EMBL" id="NWUF01000033">
    <property type="protein sequence ID" value="PCE40170.1"/>
    <property type="molecule type" value="Genomic_DNA"/>
</dbReference>
<dbReference type="KEGG" id="rdi:CMV14_05840"/>
<dbReference type="Pfam" id="PF13669">
    <property type="entry name" value="Glyoxalase_4"/>
    <property type="match status" value="1"/>
</dbReference>
<keyword evidence="2" id="KW-1185">Reference proteome</keyword>
<proteinExistence type="predicted"/>
<dbReference type="InterPro" id="IPR029068">
    <property type="entry name" value="Glyas_Bleomycin-R_OHBP_Dase"/>
</dbReference>
<dbReference type="OrthoDB" id="9792173at2"/>